<evidence type="ECO:0000259" key="8">
    <source>
        <dbReference type="Pfam" id="PF03443"/>
    </source>
</evidence>
<evidence type="ECO:0000256" key="4">
    <source>
        <dbReference type="ARBA" id="ARBA00023157"/>
    </source>
</evidence>
<evidence type="ECO:0000313" key="9">
    <source>
        <dbReference type="EMBL" id="KAK5174511.1"/>
    </source>
</evidence>
<reference evidence="9 10" key="1">
    <citation type="submission" date="2023-08" db="EMBL/GenBank/DDBJ databases">
        <title>Black Yeasts Isolated from many extreme environments.</title>
        <authorList>
            <person name="Coleine C."/>
            <person name="Stajich J.E."/>
            <person name="Selbmann L."/>
        </authorList>
    </citation>
    <scope>NUCLEOTIDE SEQUENCE [LARGE SCALE GENOMIC DNA]</scope>
    <source>
        <strain evidence="9 10">CCFEE 5935</strain>
    </source>
</reference>
<organism evidence="9 10">
    <name type="scientific">Saxophila tyrrhenica</name>
    <dbReference type="NCBI Taxonomy" id="1690608"/>
    <lineage>
        <taxon>Eukaryota</taxon>
        <taxon>Fungi</taxon>
        <taxon>Dikarya</taxon>
        <taxon>Ascomycota</taxon>
        <taxon>Pezizomycotina</taxon>
        <taxon>Dothideomycetes</taxon>
        <taxon>Dothideomycetidae</taxon>
        <taxon>Mycosphaerellales</taxon>
        <taxon>Extremaceae</taxon>
        <taxon>Saxophila</taxon>
    </lineage>
</organism>
<proteinExistence type="predicted"/>
<dbReference type="AlphaFoldDB" id="A0AAV9PL62"/>
<dbReference type="GO" id="GO:0005576">
    <property type="term" value="C:extracellular region"/>
    <property type="evidence" value="ECO:0007669"/>
    <property type="project" value="UniProtKB-SubCell"/>
</dbReference>
<dbReference type="GO" id="GO:0030248">
    <property type="term" value="F:cellulose binding"/>
    <property type="evidence" value="ECO:0007669"/>
    <property type="project" value="UniProtKB-UniRule"/>
</dbReference>
<dbReference type="CDD" id="cd21175">
    <property type="entry name" value="LPMO_AA9"/>
    <property type="match status" value="1"/>
</dbReference>
<evidence type="ECO:0000256" key="7">
    <source>
        <dbReference type="SAM" id="SignalP"/>
    </source>
</evidence>
<keyword evidence="4 5" id="KW-1015">Disulfide bond</keyword>
<evidence type="ECO:0000256" key="6">
    <source>
        <dbReference type="SAM" id="MobiDB-lite"/>
    </source>
</evidence>
<gene>
    <name evidence="9" type="ORF">LTR77_001591</name>
</gene>
<evidence type="ECO:0000256" key="1">
    <source>
        <dbReference type="ARBA" id="ARBA00001973"/>
    </source>
</evidence>
<evidence type="ECO:0000313" key="10">
    <source>
        <dbReference type="Proteomes" id="UP001337655"/>
    </source>
</evidence>
<dbReference type="EC" id="1.14.99.56" evidence="5"/>
<dbReference type="PANTHER" id="PTHR33353:SF2">
    <property type="entry name" value="ENDO-BETA-1,4-GLUCANASE D"/>
    <property type="match status" value="1"/>
</dbReference>
<dbReference type="EMBL" id="JAVRRT010000002">
    <property type="protein sequence ID" value="KAK5174511.1"/>
    <property type="molecule type" value="Genomic_DNA"/>
</dbReference>
<comment type="catalytic activity">
    <reaction evidence="5">
        <text>[(1-&gt;4)-beta-D-glucosyl]n+m + reduced acceptor + O2 = 4-dehydro-beta-D-glucosyl-[(1-&gt;4)-beta-D-glucosyl]n-1 + [(1-&gt;4)-beta-D-glucosyl]m + acceptor + H2O.</text>
        <dbReference type="EC" id="1.14.99.56"/>
    </reaction>
</comment>
<sequence>MVSINFVRVALLAAPLTANAHYIFSQLIVNGEAVGSDYSYIRQNTNTYMPSYTDDVINSENLRCNEGATNAASDTYDVMAGDTVGFKLAYDEFIEHPGPGFVYMSLAPGGDVSSYDGSGDWFKVWESGLSGSASNENNWGTWQDDRIEFTIPTDTPDGEYLVRPEHIAIHEGHVGKAQFYMECAQLRVSGGGNGSPGPMVKIPGLYTADEVNFDMWSPPVPSTYAMPGPAVWSGGGSAGGSANSSSGISMSAPAAPAPSASQPAFSMPAAPSAPAASPPAFSYPAAPSVPPAYSPTTFATVTGSAPAFSIGPVASLAPTAASSYAPVSSGAPPVNPGNPDCEVSYVRL</sequence>
<keyword evidence="5" id="KW-0624">Polysaccharide degradation</keyword>
<dbReference type="Gene3D" id="2.70.50.70">
    <property type="match status" value="1"/>
</dbReference>
<dbReference type="GO" id="GO:0030245">
    <property type="term" value="P:cellulose catabolic process"/>
    <property type="evidence" value="ECO:0007669"/>
    <property type="project" value="UniProtKB-UniRule"/>
</dbReference>
<evidence type="ECO:0000256" key="2">
    <source>
        <dbReference type="ARBA" id="ARBA00004613"/>
    </source>
</evidence>
<comment type="domain">
    <text evidence="5">Has a modular structure: an endo-beta-1,4-glucanase catalytic module at the N-terminus, a linker rich in serines and threonines, and a C-terminal carbohydrate-binding module (CBM).</text>
</comment>
<evidence type="ECO:0000256" key="5">
    <source>
        <dbReference type="RuleBase" id="RU368122"/>
    </source>
</evidence>
<comment type="caution">
    <text evidence="9">The sequence shown here is derived from an EMBL/GenBank/DDBJ whole genome shotgun (WGS) entry which is preliminary data.</text>
</comment>
<keyword evidence="5" id="KW-0119">Carbohydrate metabolism</keyword>
<dbReference type="RefSeq" id="XP_064663180.1">
    <property type="nucleotide sequence ID" value="XM_064798853.1"/>
</dbReference>
<name>A0AAV9PL62_9PEZI</name>
<dbReference type="PANTHER" id="PTHR33353">
    <property type="entry name" value="PUTATIVE (AFU_ORTHOLOGUE AFUA_1G12560)-RELATED"/>
    <property type="match status" value="1"/>
</dbReference>
<dbReference type="Proteomes" id="UP001337655">
    <property type="component" value="Unassembled WGS sequence"/>
</dbReference>
<evidence type="ECO:0000256" key="3">
    <source>
        <dbReference type="ARBA" id="ARBA00022525"/>
    </source>
</evidence>
<keyword evidence="5" id="KW-0136">Cellulose degradation</keyword>
<dbReference type="Pfam" id="PF03443">
    <property type="entry name" value="AA9"/>
    <property type="match status" value="1"/>
</dbReference>
<keyword evidence="7" id="KW-0732">Signal</keyword>
<dbReference type="GO" id="GO:0008810">
    <property type="term" value="F:cellulase activity"/>
    <property type="evidence" value="ECO:0007669"/>
    <property type="project" value="UniProtKB-UniRule"/>
</dbReference>
<comment type="function">
    <text evidence="5">Lytic polysaccharide monooxygenase (LMPO) that depolymerizes crystalline and amorphous polysaccharides via the oxidation of scissile alpha- or beta-(1-4)-glycosidic bonds, yielding C1 and/or C4 oxidation products. Catalysis by LPMOs requires the reduction of the active-site copper from Cu(II) to Cu(I) by a reducing agent and H(2)O(2) or O(2) as a cosubstrate.</text>
</comment>
<feature type="region of interest" description="Disordered" evidence="6">
    <location>
        <begin position="234"/>
        <end position="271"/>
    </location>
</feature>
<accession>A0AAV9PL62</accession>
<feature type="compositionally biased region" description="Low complexity" evidence="6">
    <location>
        <begin position="240"/>
        <end position="271"/>
    </location>
</feature>
<comment type="cofactor">
    <cofactor evidence="1">
        <name>Cu(2+)</name>
        <dbReference type="ChEBI" id="CHEBI:29036"/>
    </cofactor>
</comment>
<dbReference type="GeneID" id="89922939"/>
<keyword evidence="3 5" id="KW-0964">Secreted</keyword>
<feature type="chain" id="PRO_5043339646" description="AA9 family lytic polysaccharide monooxygenase" evidence="7">
    <location>
        <begin position="21"/>
        <end position="348"/>
    </location>
</feature>
<feature type="signal peptide" evidence="7">
    <location>
        <begin position="1"/>
        <end position="20"/>
    </location>
</feature>
<dbReference type="InterPro" id="IPR005103">
    <property type="entry name" value="AA9_LPMO"/>
</dbReference>
<keyword evidence="10" id="KW-1185">Reference proteome</keyword>
<comment type="subcellular location">
    <subcellularLocation>
        <location evidence="2 5">Secreted</location>
    </subcellularLocation>
</comment>
<feature type="domain" description="Auxiliary Activity family 9 catalytic" evidence="8">
    <location>
        <begin position="21"/>
        <end position="217"/>
    </location>
</feature>
<dbReference type="InterPro" id="IPR049892">
    <property type="entry name" value="AA9"/>
</dbReference>
<protein>
    <recommendedName>
        <fullName evidence="5">AA9 family lytic polysaccharide monooxygenase</fullName>
        <ecNumber evidence="5">1.14.99.56</ecNumber>
    </recommendedName>
    <alternativeName>
        <fullName evidence="5">Endo-beta-1,4-glucanase</fullName>
    </alternativeName>
    <alternativeName>
        <fullName evidence="5">Glycosyl hydrolase 61 family protein</fullName>
    </alternativeName>
</protein>